<feature type="region of interest" description="Disordered" evidence="6">
    <location>
        <begin position="399"/>
        <end position="474"/>
    </location>
</feature>
<evidence type="ECO:0000256" key="4">
    <source>
        <dbReference type="ARBA" id="ARBA00022833"/>
    </source>
</evidence>
<feature type="compositionally biased region" description="Basic and acidic residues" evidence="6">
    <location>
        <begin position="458"/>
        <end position="474"/>
    </location>
</feature>
<dbReference type="Pfam" id="PF01702">
    <property type="entry name" value="TGT"/>
    <property type="match status" value="1"/>
</dbReference>
<keyword evidence="2 5" id="KW-0819">tRNA processing</keyword>
<evidence type="ECO:0000256" key="1">
    <source>
        <dbReference type="ARBA" id="ARBA00022490"/>
    </source>
</evidence>
<dbReference type="InterPro" id="IPR028592">
    <property type="entry name" value="QTRTD1"/>
</dbReference>
<dbReference type="OrthoDB" id="27601at2759"/>
<dbReference type="AlphaFoldDB" id="A0A4Z1J1C1"/>
<protein>
    <recommendedName>
        <fullName evidence="5">Queuine tRNA-ribosyltransferase accessory subunit 2</fullName>
    </recommendedName>
    <alternativeName>
        <fullName evidence="5">Queuine tRNA-ribosyltransferase domain-containing protein 1</fullName>
    </alternativeName>
</protein>
<name>A0A4Z1J1C1_9HELO</name>
<dbReference type="HAMAP" id="MF_03043">
    <property type="entry name" value="QTRT2"/>
    <property type="match status" value="1"/>
</dbReference>
<gene>
    <name evidence="8" type="ORF">BCON_0018g00200</name>
</gene>
<comment type="subcellular location">
    <subcellularLocation>
        <location evidence="5">Cytoplasm</location>
    </subcellularLocation>
</comment>
<keyword evidence="9" id="KW-1185">Reference proteome</keyword>
<evidence type="ECO:0000256" key="6">
    <source>
        <dbReference type="SAM" id="MobiDB-lite"/>
    </source>
</evidence>
<keyword evidence="3 5" id="KW-0479">Metal-binding</keyword>
<evidence type="ECO:0000313" key="9">
    <source>
        <dbReference type="Proteomes" id="UP000297527"/>
    </source>
</evidence>
<comment type="similarity">
    <text evidence="5">Belongs to the queuine tRNA-ribosyltransferase family. QTRT2 subfamily.</text>
</comment>
<evidence type="ECO:0000256" key="3">
    <source>
        <dbReference type="ARBA" id="ARBA00022723"/>
    </source>
</evidence>
<organism evidence="8 9">
    <name type="scientific">Botryotinia convoluta</name>
    <dbReference type="NCBI Taxonomy" id="54673"/>
    <lineage>
        <taxon>Eukaryota</taxon>
        <taxon>Fungi</taxon>
        <taxon>Dikarya</taxon>
        <taxon>Ascomycota</taxon>
        <taxon>Pezizomycotina</taxon>
        <taxon>Leotiomycetes</taxon>
        <taxon>Helotiales</taxon>
        <taxon>Sclerotiniaceae</taxon>
        <taxon>Botryotinia</taxon>
    </lineage>
</organism>
<feature type="binding site" evidence="5">
    <location>
        <position position="336"/>
    </location>
    <ligand>
        <name>Zn(2+)</name>
        <dbReference type="ChEBI" id="CHEBI:29105"/>
    </ligand>
</feature>
<evidence type="ECO:0000256" key="5">
    <source>
        <dbReference type="HAMAP-Rule" id="MF_03043"/>
    </source>
</evidence>
<feature type="binding site" evidence="5">
    <location>
        <position position="338"/>
    </location>
    <ligand>
        <name>Zn(2+)</name>
        <dbReference type="ChEBI" id="CHEBI:29105"/>
    </ligand>
</feature>
<sequence>MSTINIASKNPARLGFQILNTLDHNASGPRLGRITLEGRKDLETPDFLAITSRGVIPHMTPDVIAAHAKVPGVHFALEDFIEKSNKTTISPILNCPGAEPPLHAFTALSRSTISLLAPRRTPAVTAPNGNSNTAISVFTSTGFQPLSNKSYIDSIATLRPDIAIGLADVPYSTIAGAKRTAKMGDRSGQWLAQLLADKVKEQPVFAPVLPIDYQSQWEYINYISDELVDEVSGLAFYDSNLLPEIPETTAMSLLPRLSLDEPSSPHHVLRQISLGMDIFTIPFINFATDAGIALTFEFPSPTNSQSSNESSSVLPLGIDMWTAAHATSLLPLSESCKCYACTSHHRAFIQHLLSAKEMLGWVLLQVHNHYVLSEFFTSIRKSIKEGTFEKGCEEFAREYDSELPEKSGQGPRMRGYQYKSEGAGERKKNKAAWNNLGSDSKATDSKATDSEVALVPDESSKELEEKGFAEKLEN</sequence>
<comment type="function">
    <text evidence="5">Non-catalytic subunit of the queuine tRNA-ribosyltransferase (TGT) that catalyzes the base-exchange of a guanine (G) residue with queuine (Q) at position 34 (anticodon wobble position) in tRNAs with GU(N) anticodons (tRNA-Asp, -Asn, -His and -Tyr), resulting in the hypermodified nucleoside queuosine (7-(((4,5-cis-dihydroxy-2-cyclopenten-1-yl)amino)methyl)-7-deazaguanosine).</text>
</comment>
<evidence type="ECO:0000313" key="8">
    <source>
        <dbReference type="EMBL" id="TGO62627.1"/>
    </source>
</evidence>
<dbReference type="Gene3D" id="3.20.20.105">
    <property type="entry name" value="Queuine tRNA-ribosyltransferase-like"/>
    <property type="match status" value="1"/>
</dbReference>
<dbReference type="InterPro" id="IPR050852">
    <property type="entry name" value="Queuine_tRNA-ribosyltrfase"/>
</dbReference>
<reference evidence="8 9" key="1">
    <citation type="submission" date="2017-12" db="EMBL/GenBank/DDBJ databases">
        <title>Comparative genomics of Botrytis spp.</title>
        <authorList>
            <person name="Valero-Jimenez C.A."/>
            <person name="Tapia P."/>
            <person name="Veloso J."/>
            <person name="Silva-Moreno E."/>
            <person name="Staats M."/>
            <person name="Valdes J.H."/>
            <person name="Van Kan J.A.L."/>
        </authorList>
    </citation>
    <scope>NUCLEOTIDE SEQUENCE [LARGE SCALE GENOMIC DNA]</scope>
    <source>
        <strain evidence="8 9">MUCL11595</strain>
    </source>
</reference>
<dbReference type="Proteomes" id="UP000297527">
    <property type="component" value="Unassembled WGS sequence"/>
</dbReference>
<comment type="caution">
    <text evidence="8">The sequence shown here is derived from an EMBL/GenBank/DDBJ whole genome shotgun (WGS) entry which is preliminary data.</text>
</comment>
<keyword evidence="1 5" id="KW-0963">Cytoplasm</keyword>
<dbReference type="GO" id="GO:0006400">
    <property type="term" value="P:tRNA modification"/>
    <property type="evidence" value="ECO:0007669"/>
    <property type="project" value="InterPro"/>
</dbReference>
<feature type="binding site" evidence="5">
    <location>
        <position position="341"/>
    </location>
    <ligand>
        <name>Zn(2+)</name>
        <dbReference type="ChEBI" id="CHEBI:29105"/>
    </ligand>
</feature>
<dbReference type="GO" id="GO:0005737">
    <property type="term" value="C:cytoplasm"/>
    <property type="evidence" value="ECO:0007669"/>
    <property type="project" value="UniProtKB-SubCell"/>
</dbReference>
<dbReference type="NCBIfam" id="TIGR00449">
    <property type="entry name" value="tgt_general"/>
    <property type="match status" value="1"/>
</dbReference>
<evidence type="ECO:0000256" key="2">
    <source>
        <dbReference type="ARBA" id="ARBA00022694"/>
    </source>
</evidence>
<dbReference type="SUPFAM" id="SSF51713">
    <property type="entry name" value="tRNA-guanine transglycosylase"/>
    <property type="match status" value="1"/>
</dbReference>
<feature type="domain" description="tRNA-guanine(15) transglycosylase-like" evidence="7">
    <location>
        <begin position="28"/>
        <end position="400"/>
    </location>
</feature>
<keyword evidence="4 5" id="KW-0862">Zinc</keyword>
<proteinExistence type="inferred from homology"/>
<dbReference type="PANTHER" id="PTHR46064:SF1">
    <property type="entry name" value="QUEUINE TRNA-RIBOSYLTRANSFERASE ACCESSORY SUBUNIT 2"/>
    <property type="match status" value="1"/>
</dbReference>
<comment type="subunit">
    <text evidence="5">Heterodimer of a catalytic subunit and an accessory subunit.</text>
</comment>
<comment type="cofactor">
    <cofactor evidence="5">
        <name>Zn(2+)</name>
        <dbReference type="ChEBI" id="CHEBI:29105"/>
    </cofactor>
    <text evidence="5">Binds 1 zinc ion per subunit.</text>
</comment>
<accession>A0A4Z1J1C1</accession>
<dbReference type="InterPro" id="IPR002616">
    <property type="entry name" value="tRNA_ribo_trans-like"/>
</dbReference>
<dbReference type="InterPro" id="IPR036511">
    <property type="entry name" value="TGT-like_sf"/>
</dbReference>
<dbReference type="GO" id="GO:0008479">
    <property type="term" value="F:tRNA-guanosine(34) queuine transglycosylase activity"/>
    <property type="evidence" value="ECO:0007669"/>
    <property type="project" value="UniProtKB-UniRule"/>
</dbReference>
<feature type="binding site" evidence="5">
    <location>
        <position position="367"/>
    </location>
    <ligand>
        <name>Zn(2+)</name>
        <dbReference type="ChEBI" id="CHEBI:29105"/>
    </ligand>
</feature>
<dbReference type="PANTHER" id="PTHR46064">
    <property type="entry name" value="QUEUINE TRNA-RIBOSYLTRANSFERASE ACCESSORY SUBUNIT 2"/>
    <property type="match status" value="1"/>
</dbReference>
<dbReference type="EMBL" id="PQXN01000018">
    <property type="protein sequence ID" value="TGO62627.1"/>
    <property type="molecule type" value="Genomic_DNA"/>
</dbReference>
<dbReference type="GO" id="GO:0046872">
    <property type="term" value="F:metal ion binding"/>
    <property type="evidence" value="ECO:0007669"/>
    <property type="project" value="UniProtKB-KW"/>
</dbReference>
<evidence type="ECO:0000259" key="7">
    <source>
        <dbReference type="Pfam" id="PF01702"/>
    </source>
</evidence>